<reference evidence="1 2" key="1">
    <citation type="submission" date="2019-02" db="EMBL/GenBank/DDBJ databases">
        <title>Hyunsoonleella sp., isolated from marine sediment.</title>
        <authorList>
            <person name="Liu B.-T."/>
        </authorList>
    </citation>
    <scope>NUCLEOTIDE SEQUENCE [LARGE SCALE GENOMIC DNA]</scope>
    <source>
        <strain evidence="1 2">T58</strain>
    </source>
</reference>
<gene>
    <name evidence="1" type="ORF">EYD45_10970</name>
</gene>
<sequence>MDIDGDTCNQILVLNINQDGTLDYITWES</sequence>
<evidence type="ECO:0000313" key="1">
    <source>
        <dbReference type="EMBL" id="TBN02759.1"/>
    </source>
</evidence>
<accession>A0A4Q9FDP1</accession>
<dbReference type="EMBL" id="SIRT01000009">
    <property type="protein sequence ID" value="TBN02759.1"/>
    <property type="molecule type" value="Genomic_DNA"/>
</dbReference>
<evidence type="ECO:0000313" key="2">
    <source>
        <dbReference type="Proteomes" id="UP000291142"/>
    </source>
</evidence>
<organism evidence="1 2">
    <name type="scientific">Hyunsoonleella flava</name>
    <dbReference type="NCBI Taxonomy" id="2527939"/>
    <lineage>
        <taxon>Bacteria</taxon>
        <taxon>Pseudomonadati</taxon>
        <taxon>Bacteroidota</taxon>
        <taxon>Flavobacteriia</taxon>
        <taxon>Flavobacteriales</taxon>
        <taxon>Flavobacteriaceae</taxon>
    </lineage>
</organism>
<dbReference type="AlphaFoldDB" id="A0A4Q9FDP1"/>
<protein>
    <submittedName>
        <fullName evidence="1">DUF2004 domain-containing protein</fullName>
    </submittedName>
</protein>
<proteinExistence type="predicted"/>
<dbReference type="Proteomes" id="UP000291142">
    <property type="component" value="Unassembled WGS sequence"/>
</dbReference>
<name>A0A4Q9FDP1_9FLAO</name>
<keyword evidence="2" id="KW-1185">Reference proteome</keyword>
<comment type="caution">
    <text evidence="1">The sequence shown here is derived from an EMBL/GenBank/DDBJ whole genome shotgun (WGS) entry which is preliminary data.</text>
</comment>